<dbReference type="AlphaFoldDB" id="G2YZ90"/>
<dbReference type="EMBL" id="FQ790362">
    <property type="protein sequence ID" value="CCD56938.1"/>
    <property type="molecule type" value="Genomic_DNA"/>
</dbReference>
<organism evidence="2 3">
    <name type="scientific">Botryotinia fuckeliana (strain T4)</name>
    <name type="common">Noble rot fungus</name>
    <name type="synonym">Botrytis cinerea</name>
    <dbReference type="NCBI Taxonomy" id="999810"/>
    <lineage>
        <taxon>Eukaryota</taxon>
        <taxon>Fungi</taxon>
        <taxon>Dikarya</taxon>
        <taxon>Ascomycota</taxon>
        <taxon>Pezizomycotina</taxon>
        <taxon>Leotiomycetes</taxon>
        <taxon>Helotiales</taxon>
        <taxon>Sclerotiniaceae</taxon>
        <taxon>Botrytis</taxon>
    </lineage>
</organism>
<dbReference type="Proteomes" id="UP000008177">
    <property type="component" value="Unplaced contigs"/>
</dbReference>
<feature type="compositionally biased region" description="Polar residues" evidence="1">
    <location>
        <begin position="72"/>
        <end position="85"/>
    </location>
</feature>
<evidence type="ECO:0000256" key="1">
    <source>
        <dbReference type="SAM" id="MobiDB-lite"/>
    </source>
</evidence>
<feature type="region of interest" description="Disordered" evidence="1">
    <location>
        <begin position="66"/>
        <end position="85"/>
    </location>
</feature>
<dbReference type="HOGENOM" id="CLU_2512390_0_0_1"/>
<accession>G2YZ90</accession>
<name>G2YZ90_BOTF4</name>
<reference evidence="3" key="1">
    <citation type="journal article" date="2011" name="PLoS Genet.">
        <title>Genomic analysis of the necrotrophic fungal pathogens Sclerotinia sclerotiorum and Botrytis cinerea.</title>
        <authorList>
            <person name="Amselem J."/>
            <person name="Cuomo C.A."/>
            <person name="van Kan J.A."/>
            <person name="Viaud M."/>
            <person name="Benito E.P."/>
            <person name="Couloux A."/>
            <person name="Coutinho P.M."/>
            <person name="de Vries R.P."/>
            <person name="Dyer P.S."/>
            <person name="Fillinger S."/>
            <person name="Fournier E."/>
            <person name="Gout L."/>
            <person name="Hahn M."/>
            <person name="Kohn L."/>
            <person name="Lapalu N."/>
            <person name="Plummer K.M."/>
            <person name="Pradier J.M."/>
            <person name="Quevillon E."/>
            <person name="Sharon A."/>
            <person name="Simon A."/>
            <person name="ten Have A."/>
            <person name="Tudzynski B."/>
            <person name="Tudzynski P."/>
            <person name="Wincker P."/>
            <person name="Andrew M."/>
            <person name="Anthouard V."/>
            <person name="Beever R.E."/>
            <person name="Beffa R."/>
            <person name="Benoit I."/>
            <person name="Bouzid O."/>
            <person name="Brault B."/>
            <person name="Chen Z."/>
            <person name="Choquer M."/>
            <person name="Collemare J."/>
            <person name="Cotton P."/>
            <person name="Danchin E.G."/>
            <person name="Da Silva C."/>
            <person name="Gautier A."/>
            <person name="Giraud C."/>
            <person name="Giraud T."/>
            <person name="Gonzalez C."/>
            <person name="Grossetete S."/>
            <person name="Guldener U."/>
            <person name="Henrissat B."/>
            <person name="Howlett B.J."/>
            <person name="Kodira C."/>
            <person name="Kretschmer M."/>
            <person name="Lappartient A."/>
            <person name="Leroch M."/>
            <person name="Levis C."/>
            <person name="Mauceli E."/>
            <person name="Neuveglise C."/>
            <person name="Oeser B."/>
            <person name="Pearson M."/>
            <person name="Poulain J."/>
            <person name="Poussereau N."/>
            <person name="Quesneville H."/>
            <person name="Rascle C."/>
            <person name="Schumacher J."/>
            <person name="Segurens B."/>
            <person name="Sexton A."/>
            <person name="Silva E."/>
            <person name="Sirven C."/>
            <person name="Soanes D.M."/>
            <person name="Talbot N.J."/>
            <person name="Templeton M."/>
            <person name="Yandava C."/>
            <person name="Yarden O."/>
            <person name="Zeng Q."/>
            <person name="Rollins J.A."/>
            <person name="Lebrun M.H."/>
            <person name="Dickman M."/>
        </authorList>
    </citation>
    <scope>NUCLEOTIDE SEQUENCE [LARGE SCALE GENOMIC DNA]</scope>
    <source>
        <strain evidence="3">T4</strain>
    </source>
</reference>
<dbReference type="InParanoid" id="G2YZ90"/>
<proteinExistence type="predicted"/>
<gene>
    <name evidence="2" type="ORF">BofuT4_uP142000.1</name>
</gene>
<evidence type="ECO:0000313" key="3">
    <source>
        <dbReference type="Proteomes" id="UP000008177"/>
    </source>
</evidence>
<evidence type="ECO:0000313" key="2">
    <source>
        <dbReference type="EMBL" id="CCD56938.1"/>
    </source>
</evidence>
<sequence length="85" mass="9703">MSPKSGVRGSRGSSFCTRKKEKLLSKRCRIDISENPVTPPNRNRANRVLVKYKCIHIPTVPHRIRHPKSREALQSSNQTTPWIVA</sequence>
<protein>
    <submittedName>
        <fullName evidence="2">Uncharacterized protein</fullName>
    </submittedName>
</protein>